<accession>A0A0A2DNN2</accession>
<keyword evidence="2" id="KW-1185">Reference proteome</keyword>
<dbReference type="EMBL" id="JRVJ01000012">
    <property type="protein sequence ID" value="KGM18461.1"/>
    <property type="molecule type" value="Genomic_DNA"/>
</dbReference>
<proteinExistence type="predicted"/>
<name>A0A0A2DNN2_9CORY</name>
<organism evidence="1 2">
    <name type="scientific">Corynebacterium auriscanis</name>
    <dbReference type="NCBI Taxonomy" id="99807"/>
    <lineage>
        <taxon>Bacteria</taxon>
        <taxon>Bacillati</taxon>
        <taxon>Actinomycetota</taxon>
        <taxon>Actinomycetes</taxon>
        <taxon>Mycobacteriales</taxon>
        <taxon>Corynebacteriaceae</taxon>
        <taxon>Corynebacterium</taxon>
    </lineage>
</organism>
<evidence type="ECO:0008006" key="3">
    <source>
        <dbReference type="Google" id="ProtNLM"/>
    </source>
</evidence>
<evidence type="ECO:0000313" key="2">
    <source>
        <dbReference type="Proteomes" id="UP000030145"/>
    </source>
</evidence>
<gene>
    <name evidence="1" type="ORF">MA47_07605</name>
</gene>
<protein>
    <recommendedName>
        <fullName evidence="3">Helix-turn-helix domain-containing protein</fullName>
    </recommendedName>
</protein>
<evidence type="ECO:0000313" key="1">
    <source>
        <dbReference type="EMBL" id="KGM18461.1"/>
    </source>
</evidence>
<reference evidence="1 2" key="1">
    <citation type="submission" date="2014-10" db="EMBL/GenBank/DDBJ databases">
        <title>Whole Genome sequence of Corynebacterium auriscanis strain CIP 106629.</title>
        <authorList>
            <person name="Hassan S.S."/>
            <person name="Jamal S.B."/>
            <person name="Tiwari S."/>
            <person name="Oliveira L.D.C."/>
            <person name="Souza F."/>
            <person name="Mariano D.C."/>
            <person name="Almeida S."/>
            <person name="Dorella F."/>
            <person name="Pereira F."/>
            <person name="Carvalho A."/>
            <person name="Leal C.A."/>
            <person name="Soares S.D.C."/>
            <person name="Figueiredo H.C."/>
            <person name="Silva A."/>
            <person name="Azevedo V.A."/>
        </authorList>
    </citation>
    <scope>NUCLEOTIDE SEQUENCE [LARGE SCALE GENOMIC DNA]</scope>
    <source>
        <strain evidence="1 2">CIP 106629</strain>
    </source>
</reference>
<dbReference type="AlphaFoldDB" id="A0A0A2DNN2"/>
<dbReference type="Proteomes" id="UP000030145">
    <property type="component" value="Unassembled WGS sequence"/>
</dbReference>
<comment type="caution">
    <text evidence="1">The sequence shown here is derived from an EMBL/GenBank/DDBJ whole genome shotgun (WGS) entry which is preliminary data.</text>
</comment>
<sequence length="95" mass="10180">MTTSPEPLISLKRAAALGYGGYSTLRRDIKAGLLPAVKIGNRLMVRSSDLEVRAVPERPAPFEDIEDAVKHIVATAPPLTDEQVQRLFALLGGAA</sequence>